<keyword evidence="2" id="KW-0812">Transmembrane</keyword>
<feature type="transmembrane region" description="Helical" evidence="2">
    <location>
        <begin position="12"/>
        <end position="38"/>
    </location>
</feature>
<keyword evidence="4" id="KW-1185">Reference proteome</keyword>
<keyword evidence="2" id="KW-1133">Transmembrane helix</keyword>
<evidence type="ECO:0000313" key="4">
    <source>
        <dbReference type="Proteomes" id="UP001472677"/>
    </source>
</evidence>
<organism evidence="3 4">
    <name type="scientific">Hibiscus sabdariffa</name>
    <name type="common">roselle</name>
    <dbReference type="NCBI Taxonomy" id="183260"/>
    <lineage>
        <taxon>Eukaryota</taxon>
        <taxon>Viridiplantae</taxon>
        <taxon>Streptophyta</taxon>
        <taxon>Embryophyta</taxon>
        <taxon>Tracheophyta</taxon>
        <taxon>Spermatophyta</taxon>
        <taxon>Magnoliopsida</taxon>
        <taxon>eudicotyledons</taxon>
        <taxon>Gunneridae</taxon>
        <taxon>Pentapetalae</taxon>
        <taxon>rosids</taxon>
        <taxon>malvids</taxon>
        <taxon>Malvales</taxon>
        <taxon>Malvaceae</taxon>
        <taxon>Malvoideae</taxon>
        <taxon>Hibiscus</taxon>
    </lineage>
</organism>
<evidence type="ECO:0000313" key="3">
    <source>
        <dbReference type="EMBL" id="KAK8512315.1"/>
    </source>
</evidence>
<evidence type="ECO:0000256" key="2">
    <source>
        <dbReference type="SAM" id="Phobius"/>
    </source>
</evidence>
<evidence type="ECO:0008006" key="5">
    <source>
        <dbReference type="Google" id="ProtNLM"/>
    </source>
</evidence>
<keyword evidence="2" id="KW-0472">Membrane</keyword>
<gene>
    <name evidence="3" type="ORF">V6N12_032037</name>
</gene>
<proteinExistence type="inferred from homology"/>
<comment type="similarity">
    <text evidence="1">Belongs to the 4-toluene sulfonate uptake permease (TSUP) (TC 2.A.102) family.</text>
</comment>
<name>A0ABR2BZ00_9ROSI</name>
<sequence length="95" mass="10829">MDSIESKLHPRFSITVGVDLSVVFPYWLITVLIIILFLSNSSRSFCKGIEKWRKEAILKKELNKQQETLVNSRGEILIDAAYSPQCPSEEESTLV</sequence>
<comment type="caution">
    <text evidence="3">The sequence shown here is derived from an EMBL/GenBank/DDBJ whole genome shotgun (WGS) entry which is preliminary data.</text>
</comment>
<dbReference type="Proteomes" id="UP001472677">
    <property type="component" value="Unassembled WGS sequence"/>
</dbReference>
<evidence type="ECO:0000256" key="1">
    <source>
        <dbReference type="ARBA" id="ARBA00009142"/>
    </source>
</evidence>
<reference evidence="3 4" key="1">
    <citation type="journal article" date="2024" name="G3 (Bethesda)">
        <title>Genome assembly of Hibiscus sabdariffa L. provides insights into metabolisms of medicinal natural products.</title>
        <authorList>
            <person name="Kim T."/>
        </authorList>
    </citation>
    <scope>NUCLEOTIDE SEQUENCE [LARGE SCALE GENOMIC DNA]</scope>
    <source>
        <strain evidence="3">TK-2024</strain>
        <tissue evidence="3">Old leaves</tissue>
    </source>
</reference>
<dbReference type="EMBL" id="JBBPBM010000074">
    <property type="protein sequence ID" value="KAK8512315.1"/>
    <property type="molecule type" value="Genomic_DNA"/>
</dbReference>
<protein>
    <recommendedName>
        <fullName evidence="5">ATP synthase F0 subunit 8</fullName>
    </recommendedName>
</protein>
<dbReference type="PANTHER" id="PTHR14255:SF5">
    <property type="entry name" value="SULFITE EXPORTER TAUE_SAFE FAMILY PROTEIN 4"/>
    <property type="match status" value="1"/>
</dbReference>
<accession>A0ABR2BZ00</accession>
<dbReference type="PANTHER" id="PTHR14255">
    <property type="entry name" value="CEREBLON"/>
    <property type="match status" value="1"/>
</dbReference>